<dbReference type="STRING" id="362413.RC62_264"/>
<dbReference type="Proteomes" id="UP000050443">
    <property type="component" value="Unassembled WGS sequence"/>
</dbReference>
<organism evidence="1 2">
    <name type="scientific">Flavobacterium aquidurense</name>
    <dbReference type="NCBI Taxonomy" id="362413"/>
    <lineage>
        <taxon>Bacteria</taxon>
        <taxon>Pseudomonadati</taxon>
        <taxon>Bacteroidota</taxon>
        <taxon>Flavobacteriia</taxon>
        <taxon>Flavobacteriales</taxon>
        <taxon>Flavobacteriaceae</taxon>
        <taxon>Flavobacterium</taxon>
    </lineage>
</organism>
<name>A0A0Q0XVJ6_9FLAO</name>
<evidence type="ECO:0000313" key="2">
    <source>
        <dbReference type="Proteomes" id="UP000050443"/>
    </source>
</evidence>
<sequence>MKLPKVTVDVPYIELKGEFEAMVPYELEGWSKGMDLSKEDPKKLEEEVLGRMKEIASLYQNKDIEGLVREQYKRMQEVDQSYYFNTKKNSEELLVELQESLNESKKTELLEGKMKLMANGKLVTILVDKGVFFNEGIIRTDIGDSYAFYPQYFYRPSLGAKLEIIR</sequence>
<accession>A0A0Q0XVJ6</accession>
<proteinExistence type="predicted"/>
<evidence type="ECO:0000313" key="1">
    <source>
        <dbReference type="EMBL" id="KQB40374.1"/>
    </source>
</evidence>
<dbReference type="AlphaFoldDB" id="A0A0Q0XVJ6"/>
<dbReference type="PATRIC" id="fig|362413.3.peg.251"/>
<comment type="caution">
    <text evidence="1">The sequence shown here is derived from an EMBL/GenBank/DDBJ whole genome shotgun (WGS) entry which is preliminary data.</text>
</comment>
<protein>
    <submittedName>
        <fullName evidence="1">Uncharacterized protein</fullName>
    </submittedName>
</protein>
<reference evidence="1 2" key="1">
    <citation type="submission" date="2014-09" db="EMBL/GenBank/DDBJ databases">
        <title>Genome sequence of Flavobacterium aquidurense RC62.</title>
        <authorList>
            <person name="Kim J.F."/>
            <person name="Kwak M.-J."/>
        </authorList>
    </citation>
    <scope>NUCLEOTIDE SEQUENCE [LARGE SCALE GENOMIC DNA]</scope>
    <source>
        <strain evidence="1 2">RC62</strain>
    </source>
</reference>
<gene>
    <name evidence="1" type="ORF">RC62_264</name>
</gene>
<dbReference type="EMBL" id="JRLF01000010">
    <property type="protein sequence ID" value="KQB40374.1"/>
    <property type="molecule type" value="Genomic_DNA"/>
</dbReference>